<gene>
    <name evidence="1" type="ORF">SDC9_131395</name>
</gene>
<comment type="caution">
    <text evidence="1">The sequence shown here is derived from an EMBL/GenBank/DDBJ whole genome shotgun (WGS) entry which is preliminary data.</text>
</comment>
<sequence length="221" mass="24896">MSQALADCSGLGMAWCLDDRIDDAGKLLSTSGKADGQASVLDRETFLARKAEISNQAFCATLLKTNRQPAPAQFPTDMPILGDMVYWARFGSHCQKIVTVNEALAEYRWHGGNETVFRAPSIDALVTDEWRTMQEVEQMRSQPGGTVRWMKLRGLLAVRAGIKAKRIRQLGQTEYSREIIQKARSYTGLPLWLAGQLVVETRELLVFKLGRRPRHRQNIFS</sequence>
<protein>
    <submittedName>
        <fullName evidence="1">Uncharacterized protein</fullName>
    </submittedName>
</protein>
<evidence type="ECO:0000313" key="1">
    <source>
        <dbReference type="EMBL" id="MPM84324.1"/>
    </source>
</evidence>
<name>A0A645D4S6_9ZZZZ</name>
<dbReference type="EMBL" id="VSSQ01032902">
    <property type="protein sequence ID" value="MPM84324.1"/>
    <property type="molecule type" value="Genomic_DNA"/>
</dbReference>
<dbReference type="AlphaFoldDB" id="A0A645D4S6"/>
<organism evidence="1">
    <name type="scientific">bioreactor metagenome</name>
    <dbReference type="NCBI Taxonomy" id="1076179"/>
    <lineage>
        <taxon>unclassified sequences</taxon>
        <taxon>metagenomes</taxon>
        <taxon>ecological metagenomes</taxon>
    </lineage>
</organism>
<proteinExistence type="predicted"/>
<reference evidence="1" key="1">
    <citation type="submission" date="2019-08" db="EMBL/GenBank/DDBJ databases">
        <authorList>
            <person name="Kucharzyk K."/>
            <person name="Murdoch R.W."/>
            <person name="Higgins S."/>
            <person name="Loffler F."/>
        </authorList>
    </citation>
    <scope>NUCLEOTIDE SEQUENCE</scope>
</reference>
<accession>A0A645D4S6</accession>